<name>A0A1X7IUE2_9CORY</name>
<dbReference type="AlphaFoldDB" id="A0A1X7IUE2"/>
<dbReference type="PANTHER" id="PTHR30212:SF2">
    <property type="entry name" value="PROTEIN YIIM"/>
    <property type="match status" value="1"/>
</dbReference>
<dbReference type="SUPFAM" id="SSF50800">
    <property type="entry name" value="PK beta-barrel domain-like"/>
    <property type="match status" value="1"/>
</dbReference>
<dbReference type="EMBL" id="FXAR01000002">
    <property type="protein sequence ID" value="SMG18522.1"/>
    <property type="molecule type" value="Genomic_DNA"/>
</dbReference>
<dbReference type="InterPro" id="IPR011037">
    <property type="entry name" value="Pyrv_Knase-like_insert_dom_sf"/>
</dbReference>
<dbReference type="PROSITE" id="PS51340">
    <property type="entry name" value="MOSC"/>
    <property type="match status" value="1"/>
</dbReference>
<dbReference type="RefSeq" id="WP_085549096.1">
    <property type="nucleotide sequence ID" value="NZ_FXAR01000002.1"/>
</dbReference>
<organism evidence="2 3">
    <name type="scientific">Corynebacterium pollutisoli</name>
    <dbReference type="NCBI Taxonomy" id="1610489"/>
    <lineage>
        <taxon>Bacteria</taxon>
        <taxon>Bacillati</taxon>
        <taxon>Actinomycetota</taxon>
        <taxon>Actinomycetes</taxon>
        <taxon>Mycobacteriales</taxon>
        <taxon>Corynebacteriaceae</taxon>
        <taxon>Corynebacterium</taxon>
    </lineage>
</organism>
<accession>A0A1X7IUE2</accession>
<dbReference type="PANTHER" id="PTHR30212">
    <property type="entry name" value="PROTEIN YIIM"/>
    <property type="match status" value="1"/>
</dbReference>
<keyword evidence="3" id="KW-1185">Reference proteome</keyword>
<protein>
    <submittedName>
        <fullName evidence="2">MOSC domain-containing protein YiiM</fullName>
    </submittedName>
</protein>
<dbReference type="GO" id="GO:0003824">
    <property type="term" value="F:catalytic activity"/>
    <property type="evidence" value="ECO:0007669"/>
    <property type="project" value="InterPro"/>
</dbReference>
<evidence type="ECO:0000259" key="1">
    <source>
        <dbReference type="PROSITE" id="PS51340"/>
    </source>
</evidence>
<dbReference type="Gene3D" id="2.40.33.20">
    <property type="entry name" value="PK beta-barrel domain-like"/>
    <property type="match status" value="1"/>
</dbReference>
<dbReference type="Pfam" id="PF03473">
    <property type="entry name" value="MOSC"/>
    <property type="match status" value="1"/>
</dbReference>
<evidence type="ECO:0000313" key="3">
    <source>
        <dbReference type="Proteomes" id="UP000193309"/>
    </source>
</evidence>
<proteinExistence type="predicted"/>
<reference evidence="3" key="1">
    <citation type="submission" date="2017-04" db="EMBL/GenBank/DDBJ databases">
        <authorList>
            <person name="Varghese N."/>
            <person name="Submissions S."/>
        </authorList>
    </citation>
    <scope>NUCLEOTIDE SEQUENCE [LARGE SCALE GENOMIC DNA]</scope>
    <source>
        <strain evidence="3">VDS</strain>
    </source>
</reference>
<evidence type="ECO:0000313" key="2">
    <source>
        <dbReference type="EMBL" id="SMG18522.1"/>
    </source>
</evidence>
<gene>
    <name evidence="2" type="ORF">SAMN06295981_0964</name>
</gene>
<dbReference type="Proteomes" id="UP000193309">
    <property type="component" value="Unassembled WGS sequence"/>
</dbReference>
<dbReference type="InterPro" id="IPR052353">
    <property type="entry name" value="Benzoxazolinone_Detox_Enz"/>
</dbReference>
<feature type="domain" description="MOSC" evidence="1">
    <location>
        <begin position="36"/>
        <end position="170"/>
    </location>
</feature>
<sequence>MNAIVVSTNLAVPRPDPGGAPRVSGIDKQPEPFIDVFTPGPSYGEGPGVVGDTVGDTQHHGGAQKAVYAFAREELDHWEKRLGRGLPDGSFGENLTTQGVDLAGLLINQRVRIGDAELEVSIPRQPCRTFAGWLQEKGWVRTFSERGRCGAYFRVVVPGRISAGDEIVLLDAPAHDITMLTAFRGAQGDKGAAARIVEAGCLPPMYHERMVTLVGTTPGADG</sequence>
<dbReference type="GO" id="GO:0030151">
    <property type="term" value="F:molybdenum ion binding"/>
    <property type="evidence" value="ECO:0007669"/>
    <property type="project" value="InterPro"/>
</dbReference>
<dbReference type="GO" id="GO:0030170">
    <property type="term" value="F:pyridoxal phosphate binding"/>
    <property type="evidence" value="ECO:0007669"/>
    <property type="project" value="InterPro"/>
</dbReference>
<dbReference type="OrthoDB" id="9786134at2"/>
<dbReference type="InterPro" id="IPR005302">
    <property type="entry name" value="MoCF_Sase_C"/>
</dbReference>
<dbReference type="STRING" id="1610489.SAMN06295981_0964"/>